<dbReference type="EMBL" id="UFRV01000006">
    <property type="protein sequence ID" value="SUT99155.1"/>
    <property type="molecule type" value="Genomic_DNA"/>
</dbReference>
<proteinExistence type="predicted"/>
<dbReference type="AlphaFoldDB" id="A0A380U886"/>
<accession>A0A380U886</accession>
<evidence type="ECO:0000313" key="3">
    <source>
        <dbReference type="EMBL" id="SUT99155.1"/>
    </source>
</evidence>
<gene>
    <name evidence="2" type="ORF">I6G67_15930</name>
    <name evidence="3" type="ORF">NCTC10308_03129</name>
</gene>
<evidence type="ECO:0000313" key="4">
    <source>
        <dbReference type="Proteomes" id="UP000254227"/>
    </source>
</evidence>
<keyword evidence="1" id="KW-0175">Coiled coil</keyword>
<reference evidence="2 5" key="2">
    <citation type="submission" date="2020-12" db="EMBL/GenBank/DDBJ databases">
        <title>FDA dAtabase for Regulatory Grade micrObial Sequences (FDA-ARGOS): Supporting development and validation of Infectious Disease Dx tests.</title>
        <authorList>
            <person name="Sproer C."/>
            <person name="Gronow S."/>
            <person name="Severitt S."/>
            <person name="Schroder I."/>
            <person name="Tallon L."/>
            <person name="Sadzewicz L."/>
            <person name="Zhao X."/>
            <person name="Boylan J."/>
            <person name="Ott S."/>
            <person name="Bowen H."/>
            <person name="Vavikolanu K."/>
            <person name="Mehta A."/>
            <person name="Aluvathingal J."/>
            <person name="Nadendla S."/>
            <person name="Lowell S."/>
            <person name="Myers T."/>
            <person name="Yan Y."/>
            <person name="Sichtig H."/>
        </authorList>
    </citation>
    <scope>NUCLEOTIDE SEQUENCE [LARGE SCALE GENOMIC DNA]</scope>
    <source>
        <strain evidence="2 5">FDAARGOS_910</strain>
    </source>
</reference>
<evidence type="ECO:0000313" key="5">
    <source>
        <dbReference type="Proteomes" id="UP000595107"/>
    </source>
</evidence>
<dbReference type="Proteomes" id="UP000254227">
    <property type="component" value="Unassembled WGS sequence"/>
</dbReference>
<dbReference type="RefSeq" id="WP_004692866.1">
    <property type="nucleotide sequence ID" value="NZ_BBTB01000013.1"/>
</dbReference>
<dbReference type="EMBL" id="CP065666">
    <property type="protein sequence ID" value="QPS03657.1"/>
    <property type="molecule type" value="Genomic_DNA"/>
</dbReference>
<name>A0A380U886_ACIJO</name>
<dbReference type="Proteomes" id="UP000595107">
    <property type="component" value="Chromosome"/>
</dbReference>
<protein>
    <submittedName>
        <fullName evidence="3">Uncharacterized protein</fullName>
    </submittedName>
</protein>
<feature type="coiled-coil region" evidence="1">
    <location>
        <begin position="7"/>
        <end position="46"/>
    </location>
</feature>
<sequence length="210" mass="24273">MKLSELIEIAEQDIKDLEDAKKSKLKESYKSKIELFKNNAIFLKNEIDAYINDALFSVLGSHGFIRKLNAPNHWYLEDSNISIRSQINESATVKKLTCIAQVVVKRGSLENTFNLKISHKNSKFFEFSDYYEKFSKQLSNEITIDKLNIIKKHLTKMDEHPELISSGFSRTSKSEEDFELNFKGKIYNGTDENFLIILEEMLSLATCLKN</sequence>
<evidence type="ECO:0000313" key="2">
    <source>
        <dbReference type="EMBL" id="QPS03657.1"/>
    </source>
</evidence>
<reference evidence="3 4" key="1">
    <citation type="submission" date="2018-06" db="EMBL/GenBank/DDBJ databases">
        <authorList>
            <consortium name="Pathogen Informatics"/>
            <person name="Doyle S."/>
        </authorList>
    </citation>
    <scope>NUCLEOTIDE SEQUENCE [LARGE SCALE GENOMIC DNA]</scope>
    <source>
        <strain evidence="3 4">NCTC10308</strain>
    </source>
</reference>
<evidence type="ECO:0000256" key="1">
    <source>
        <dbReference type="SAM" id="Coils"/>
    </source>
</evidence>
<organism evidence="3 4">
    <name type="scientific">Acinetobacter johnsonii</name>
    <dbReference type="NCBI Taxonomy" id="40214"/>
    <lineage>
        <taxon>Bacteria</taxon>
        <taxon>Pseudomonadati</taxon>
        <taxon>Pseudomonadota</taxon>
        <taxon>Gammaproteobacteria</taxon>
        <taxon>Moraxellales</taxon>
        <taxon>Moraxellaceae</taxon>
        <taxon>Acinetobacter</taxon>
    </lineage>
</organism>